<gene>
    <name evidence="3" type="ORF">BT96DRAFT_653771</name>
</gene>
<dbReference type="EMBL" id="ML770146">
    <property type="protein sequence ID" value="KAE9384437.1"/>
    <property type="molecule type" value="Genomic_DNA"/>
</dbReference>
<feature type="region of interest" description="Disordered" evidence="1">
    <location>
        <begin position="93"/>
        <end position="117"/>
    </location>
</feature>
<protein>
    <submittedName>
        <fullName evidence="3">Uncharacterized protein</fullName>
    </submittedName>
</protein>
<evidence type="ECO:0000256" key="1">
    <source>
        <dbReference type="SAM" id="MobiDB-lite"/>
    </source>
</evidence>
<keyword evidence="4" id="KW-1185">Reference proteome</keyword>
<evidence type="ECO:0000313" key="4">
    <source>
        <dbReference type="Proteomes" id="UP000799118"/>
    </source>
</evidence>
<feature type="region of interest" description="Disordered" evidence="1">
    <location>
        <begin position="28"/>
        <end position="60"/>
    </location>
</feature>
<organism evidence="3 4">
    <name type="scientific">Gymnopus androsaceus JB14</name>
    <dbReference type="NCBI Taxonomy" id="1447944"/>
    <lineage>
        <taxon>Eukaryota</taxon>
        <taxon>Fungi</taxon>
        <taxon>Dikarya</taxon>
        <taxon>Basidiomycota</taxon>
        <taxon>Agaricomycotina</taxon>
        <taxon>Agaricomycetes</taxon>
        <taxon>Agaricomycetidae</taxon>
        <taxon>Agaricales</taxon>
        <taxon>Marasmiineae</taxon>
        <taxon>Omphalotaceae</taxon>
        <taxon>Gymnopus</taxon>
    </lineage>
</organism>
<evidence type="ECO:0000256" key="2">
    <source>
        <dbReference type="SAM" id="SignalP"/>
    </source>
</evidence>
<sequence length="259" mass="28639">MKGMELGLLAILLVLVRTHPDVPIIPISGTRPLPSEPGGRSSPSIISAVPPPGRTRTPRSPVFGDLALAEEERDRLARLDEVEHRLNDVAKGVREAEQQREAEFQDKERLREDEFRSNEEDRQRIFRENEEARAREAAEARDAMLQDFPEGLGTATGMDPRTQVTGSWATWQPDPNLAPTTASVEPTLLVPDRGSPGLFGPRSPPEKGPRMPLYPVPAFYMPVRDGGRERYRVVVVALRICARLSPSSTNHSNGDADLG</sequence>
<dbReference type="AlphaFoldDB" id="A0A6A4GGD4"/>
<feature type="region of interest" description="Disordered" evidence="1">
    <location>
        <begin position="187"/>
        <end position="209"/>
    </location>
</feature>
<feature type="signal peptide" evidence="2">
    <location>
        <begin position="1"/>
        <end position="18"/>
    </location>
</feature>
<name>A0A6A4GGD4_9AGAR</name>
<proteinExistence type="predicted"/>
<reference evidence="3" key="1">
    <citation type="journal article" date="2019" name="Environ. Microbiol.">
        <title>Fungal ecological strategies reflected in gene transcription - a case study of two litter decomposers.</title>
        <authorList>
            <person name="Barbi F."/>
            <person name="Kohler A."/>
            <person name="Barry K."/>
            <person name="Baskaran P."/>
            <person name="Daum C."/>
            <person name="Fauchery L."/>
            <person name="Ihrmark K."/>
            <person name="Kuo A."/>
            <person name="LaButti K."/>
            <person name="Lipzen A."/>
            <person name="Morin E."/>
            <person name="Grigoriev I.V."/>
            <person name="Henrissat B."/>
            <person name="Lindahl B."/>
            <person name="Martin F."/>
        </authorList>
    </citation>
    <scope>NUCLEOTIDE SEQUENCE</scope>
    <source>
        <strain evidence="3">JB14</strain>
    </source>
</reference>
<dbReference type="Proteomes" id="UP000799118">
    <property type="component" value="Unassembled WGS sequence"/>
</dbReference>
<keyword evidence="2" id="KW-0732">Signal</keyword>
<feature type="chain" id="PRO_5025508381" evidence="2">
    <location>
        <begin position="19"/>
        <end position="259"/>
    </location>
</feature>
<feature type="compositionally biased region" description="Low complexity" evidence="1">
    <location>
        <begin position="41"/>
        <end position="60"/>
    </location>
</feature>
<evidence type="ECO:0000313" key="3">
    <source>
        <dbReference type="EMBL" id="KAE9384437.1"/>
    </source>
</evidence>
<dbReference type="OrthoDB" id="2507336at2759"/>
<accession>A0A6A4GGD4</accession>